<dbReference type="PIRSF" id="PIRSF000429">
    <property type="entry name" value="Ac-CoA_Ac_transf"/>
    <property type="match status" value="1"/>
</dbReference>
<dbReference type="EMBL" id="SGXC01000004">
    <property type="protein sequence ID" value="RZS76926.1"/>
    <property type="molecule type" value="Genomic_DNA"/>
</dbReference>
<gene>
    <name evidence="3" type="ORF">EV675_5649</name>
</gene>
<sequence>METPCIVGWGHTPFGRLDHFDLEGLMVESTRLALADAGLRARDVDAVFVSHFNAGMVPDGFPSSLPFGADDDFRFTPTVRLENACASGSAAIHAALDAIGSGRVRIALVVGAEKMTAADGPAVTAALARASHHREEGARGLTFPGIFALIAREYFARHGDHGATLARIAAKNHANGARNPLAHLRRDLGFDFCNTVSERNPIIAAPLRKTDCSTVADGAAALVLAAAPLARDFRRAVRFRSAVQVNDFLPMSRRDPVAFEGPRRAWRRALDEAGVGIRDLDLAEVHDCFTIAELLSYEAMGLAEAGQGGRCVDDGTVAPGGALPVNPSGGLKAKGHPVGATGVSMHVMAAMQLCGEAGDIQVPGAGLAGVFNMGGSVVANYVSVLERAA</sequence>
<feature type="domain" description="Thiolase N-terminal" evidence="1">
    <location>
        <begin position="6"/>
        <end position="226"/>
    </location>
</feature>
<evidence type="ECO:0000313" key="3">
    <source>
        <dbReference type="EMBL" id="RZS76926.1"/>
    </source>
</evidence>
<evidence type="ECO:0000259" key="2">
    <source>
        <dbReference type="Pfam" id="PF22691"/>
    </source>
</evidence>
<dbReference type="Pfam" id="PF00108">
    <property type="entry name" value="Thiolase_N"/>
    <property type="match status" value="1"/>
</dbReference>
<feature type="domain" description="Thiolase C-terminal" evidence="2">
    <location>
        <begin position="252"/>
        <end position="387"/>
    </location>
</feature>
<dbReference type="SUPFAM" id="SSF53901">
    <property type="entry name" value="Thiolase-like"/>
    <property type="match status" value="1"/>
</dbReference>
<name>A0A4Q7N6F2_9BURK</name>
<keyword evidence="4" id="KW-1185">Reference proteome</keyword>
<dbReference type="InterPro" id="IPR020616">
    <property type="entry name" value="Thiolase_N"/>
</dbReference>
<dbReference type="Proteomes" id="UP000292445">
    <property type="component" value="Unassembled WGS sequence"/>
</dbReference>
<dbReference type="InterPro" id="IPR002155">
    <property type="entry name" value="Thiolase"/>
</dbReference>
<dbReference type="Pfam" id="PF22691">
    <property type="entry name" value="Thiolase_C_1"/>
    <property type="match status" value="1"/>
</dbReference>
<dbReference type="PANTHER" id="PTHR42870:SF1">
    <property type="entry name" value="NON-SPECIFIC LIPID-TRANSFER PROTEIN-LIKE 2"/>
    <property type="match status" value="1"/>
</dbReference>
<protein>
    <submittedName>
        <fullName evidence="3">Acetyl-CoA C-acetyltransferase</fullName>
    </submittedName>
</protein>
<dbReference type="NCBIfam" id="NF005704">
    <property type="entry name" value="PRK07516.1"/>
    <property type="match status" value="1"/>
</dbReference>
<comment type="caution">
    <text evidence="3">The sequence shown here is derived from an EMBL/GenBank/DDBJ whole genome shotgun (WGS) entry which is preliminary data.</text>
</comment>
<dbReference type="Gene3D" id="3.40.47.10">
    <property type="match status" value="1"/>
</dbReference>
<reference evidence="3 4" key="1">
    <citation type="submission" date="2019-02" db="EMBL/GenBank/DDBJ databases">
        <title>Genomic Encyclopedia of Type Strains, Phase IV (KMG-IV): sequencing the most valuable type-strain genomes for metagenomic binning, comparative biology and taxonomic classification.</title>
        <authorList>
            <person name="Goeker M."/>
        </authorList>
    </citation>
    <scope>NUCLEOTIDE SEQUENCE [LARGE SCALE GENOMIC DNA]</scope>
    <source>
        <strain evidence="3 4">K24</strain>
    </source>
</reference>
<dbReference type="InterPro" id="IPR055140">
    <property type="entry name" value="Thiolase_C_2"/>
</dbReference>
<dbReference type="AlphaFoldDB" id="A0A4Q7N6F2"/>
<proteinExistence type="predicted"/>
<dbReference type="GO" id="GO:0003988">
    <property type="term" value="F:acetyl-CoA C-acyltransferase activity"/>
    <property type="evidence" value="ECO:0007669"/>
    <property type="project" value="UniProtKB-ARBA"/>
</dbReference>
<dbReference type="RefSeq" id="WP_130361997.1">
    <property type="nucleotide sequence ID" value="NZ_SGXC01000004.1"/>
</dbReference>
<evidence type="ECO:0000313" key="4">
    <source>
        <dbReference type="Proteomes" id="UP000292445"/>
    </source>
</evidence>
<evidence type="ECO:0000259" key="1">
    <source>
        <dbReference type="Pfam" id="PF00108"/>
    </source>
</evidence>
<keyword evidence="3" id="KW-0808">Transferase</keyword>
<accession>A0A4Q7N6F2</accession>
<organism evidence="3 4">
    <name type="scientific">Pigmentiphaga kullae</name>
    <dbReference type="NCBI Taxonomy" id="151784"/>
    <lineage>
        <taxon>Bacteria</taxon>
        <taxon>Pseudomonadati</taxon>
        <taxon>Pseudomonadota</taxon>
        <taxon>Betaproteobacteria</taxon>
        <taxon>Burkholderiales</taxon>
        <taxon>Alcaligenaceae</taxon>
        <taxon>Pigmentiphaga</taxon>
    </lineage>
</organism>
<dbReference type="InterPro" id="IPR016039">
    <property type="entry name" value="Thiolase-like"/>
</dbReference>
<dbReference type="PANTHER" id="PTHR42870">
    <property type="entry name" value="ACETYL-COA C-ACETYLTRANSFERASE"/>
    <property type="match status" value="1"/>
</dbReference>
<dbReference type="OrthoDB" id="9785768at2"/>
<dbReference type="CDD" id="cd00829">
    <property type="entry name" value="SCP-x_thiolase"/>
    <property type="match status" value="1"/>
</dbReference>